<organism evidence="1 2">
    <name type="scientific">Boletus edulis BED1</name>
    <dbReference type="NCBI Taxonomy" id="1328754"/>
    <lineage>
        <taxon>Eukaryota</taxon>
        <taxon>Fungi</taxon>
        <taxon>Dikarya</taxon>
        <taxon>Basidiomycota</taxon>
        <taxon>Agaricomycotina</taxon>
        <taxon>Agaricomycetes</taxon>
        <taxon>Agaricomycetidae</taxon>
        <taxon>Boletales</taxon>
        <taxon>Boletineae</taxon>
        <taxon>Boletaceae</taxon>
        <taxon>Boletoideae</taxon>
        <taxon>Boletus</taxon>
    </lineage>
</organism>
<protein>
    <submittedName>
        <fullName evidence="1">Uncharacterized protein</fullName>
    </submittedName>
</protein>
<gene>
    <name evidence="1" type="ORF">L210DRAFT_3653974</name>
</gene>
<keyword evidence="2" id="KW-1185">Reference proteome</keyword>
<comment type="caution">
    <text evidence="1">The sequence shown here is derived from an EMBL/GenBank/DDBJ whole genome shotgun (WGS) entry which is preliminary data.</text>
</comment>
<sequence>MENVDEGPAAWFNVVMNGEYNIDKDPYRPPANAEPEPILSAIQVLRSVTSWAVDQYPNAGHVAGNGQTFLTCFELDYFSAYRKLNLYYPFYTLGDWQMANFLLTS</sequence>
<name>A0AAD4BEJ5_BOLED</name>
<evidence type="ECO:0000313" key="1">
    <source>
        <dbReference type="EMBL" id="KAF8422822.1"/>
    </source>
</evidence>
<evidence type="ECO:0000313" key="2">
    <source>
        <dbReference type="Proteomes" id="UP001194468"/>
    </source>
</evidence>
<dbReference type="EMBL" id="WHUW01000120">
    <property type="protein sequence ID" value="KAF8422822.1"/>
    <property type="molecule type" value="Genomic_DNA"/>
</dbReference>
<proteinExistence type="predicted"/>
<reference evidence="1" key="1">
    <citation type="submission" date="2019-10" db="EMBL/GenBank/DDBJ databases">
        <authorList>
            <consortium name="DOE Joint Genome Institute"/>
            <person name="Kuo A."/>
            <person name="Miyauchi S."/>
            <person name="Kiss E."/>
            <person name="Drula E."/>
            <person name="Kohler A."/>
            <person name="Sanchez-Garcia M."/>
            <person name="Andreopoulos B."/>
            <person name="Barry K.W."/>
            <person name="Bonito G."/>
            <person name="Buee M."/>
            <person name="Carver A."/>
            <person name="Chen C."/>
            <person name="Cichocki N."/>
            <person name="Clum A."/>
            <person name="Culley D."/>
            <person name="Crous P.W."/>
            <person name="Fauchery L."/>
            <person name="Girlanda M."/>
            <person name="Hayes R."/>
            <person name="Keri Z."/>
            <person name="LaButti K."/>
            <person name="Lipzen A."/>
            <person name="Lombard V."/>
            <person name="Magnuson J."/>
            <person name="Maillard F."/>
            <person name="Morin E."/>
            <person name="Murat C."/>
            <person name="Nolan M."/>
            <person name="Ohm R."/>
            <person name="Pangilinan J."/>
            <person name="Pereira M."/>
            <person name="Perotto S."/>
            <person name="Peter M."/>
            <person name="Riley R."/>
            <person name="Sitrit Y."/>
            <person name="Stielow B."/>
            <person name="Szollosi G."/>
            <person name="Zifcakova L."/>
            <person name="Stursova M."/>
            <person name="Spatafora J.W."/>
            <person name="Tedersoo L."/>
            <person name="Vaario L.-M."/>
            <person name="Yamada A."/>
            <person name="Yan M."/>
            <person name="Wang P."/>
            <person name="Xu J."/>
            <person name="Bruns T."/>
            <person name="Baldrian P."/>
            <person name="Vilgalys R."/>
            <person name="Henrissat B."/>
            <person name="Grigoriev I.V."/>
            <person name="Hibbett D."/>
            <person name="Nagy L.G."/>
            <person name="Martin F.M."/>
        </authorList>
    </citation>
    <scope>NUCLEOTIDE SEQUENCE</scope>
    <source>
        <strain evidence="1">BED1</strain>
    </source>
</reference>
<dbReference type="AlphaFoldDB" id="A0AAD4BEJ5"/>
<accession>A0AAD4BEJ5</accession>
<reference evidence="1" key="2">
    <citation type="journal article" date="2020" name="Nat. Commun.">
        <title>Large-scale genome sequencing of mycorrhizal fungi provides insights into the early evolution of symbiotic traits.</title>
        <authorList>
            <person name="Miyauchi S."/>
            <person name="Kiss E."/>
            <person name="Kuo A."/>
            <person name="Drula E."/>
            <person name="Kohler A."/>
            <person name="Sanchez-Garcia M."/>
            <person name="Morin E."/>
            <person name="Andreopoulos B."/>
            <person name="Barry K.W."/>
            <person name="Bonito G."/>
            <person name="Buee M."/>
            <person name="Carver A."/>
            <person name="Chen C."/>
            <person name="Cichocki N."/>
            <person name="Clum A."/>
            <person name="Culley D."/>
            <person name="Crous P.W."/>
            <person name="Fauchery L."/>
            <person name="Girlanda M."/>
            <person name="Hayes R.D."/>
            <person name="Keri Z."/>
            <person name="LaButti K."/>
            <person name="Lipzen A."/>
            <person name="Lombard V."/>
            <person name="Magnuson J."/>
            <person name="Maillard F."/>
            <person name="Murat C."/>
            <person name="Nolan M."/>
            <person name="Ohm R.A."/>
            <person name="Pangilinan J."/>
            <person name="Pereira M.F."/>
            <person name="Perotto S."/>
            <person name="Peter M."/>
            <person name="Pfister S."/>
            <person name="Riley R."/>
            <person name="Sitrit Y."/>
            <person name="Stielow J.B."/>
            <person name="Szollosi G."/>
            <person name="Zifcakova L."/>
            <person name="Stursova M."/>
            <person name="Spatafora J.W."/>
            <person name="Tedersoo L."/>
            <person name="Vaario L.M."/>
            <person name="Yamada A."/>
            <person name="Yan M."/>
            <person name="Wang P."/>
            <person name="Xu J."/>
            <person name="Bruns T."/>
            <person name="Baldrian P."/>
            <person name="Vilgalys R."/>
            <person name="Dunand C."/>
            <person name="Henrissat B."/>
            <person name="Grigoriev I.V."/>
            <person name="Hibbett D."/>
            <person name="Nagy L.G."/>
            <person name="Martin F.M."/>
        </authorList>
    </citation>
    <scope>NUCLEOTIDE SEQUENCE</scope>
    <source>
        <strain evidence="1">BED1</strain>
    </source>
</reference>
<dbReference type="Proteomes" id="UP001194468">
    <property type="component" value="Unassembled WGS sequence"/>
</dbReference>